<dbReference type="InterPro" id="IPR001461">
    <property type="entry name" value="Aspartic_peptidase_A1"/>
</dbReference>
<reference evidence="3 4" key="1">
    <citation type="journal article" date="2019" name="Sci. Rep.">
        <title>A multi-omics analysis of the grapevine pathogen Lasiodiplodia theobromae reveals that temperature affects the expression of virulence- and pathogenicity-related genes.</title>
        <authorList>
            <person name="Felix C."/>
            <person name="Meneses R."/>
            <person name="Goncalves M.F.M."/>
            <person name="Tilleman L."/>
            <person name="Duarte A.S."/>
            <person name="Jorrin-Novo J.V."/>
            <person name="Van de Peer Y."/>
            <person name="Deforce D."/>
            <person name="Van Nieuwerburgh F."/>
            <person name="Esteves A.C."/>
            <person name="Alves A."/>
        </authorList>
    </citation>
    <scope>NUCLEOTIDE SEQUENCE [LARGE SCALE GENOMIC DNA]</scope>
    <source>
        <strain evidence="3 4">LA-SOL3</strain>
    </source>
</reference>
<proteinExistence type="inferred from homology"/>
<dbReference type="Gene3D" id="2.40.70.10">
    <property type="entry name" value="Acid Proteases"/>
    <property type="match status" value="2"/>
</dbReference>
<sequence length="352" mass="38248">MPAPVVVHPSQEWDDSDGPWASFALQIGTPPQQVQVHISIAEKETWVVGAGGCAKSLPDPIPDCNKSRGRLFQPQDSSTWQLAASVDNPEGFFTLSEQLTRDLGTNADGEYGYESVGLSFNGEPGPGVKKTVVAAFNTTQFAIGQFGVNPNNISFTENNYTKSFLSRLHEEGKVPSRSFGFTAGSSARKTRNKNVLGSFIFGGYDASLKGDNDMSFDFLVDENKELTVAVQAITKDGSTDLLPTPILAALDSSQSNIWLPREACRAFERAFGLTWDSTAQQYLLNSTLHNRLLEENANVTFRLANNGDAGGENIDIVLPYSAFDLTRRNSTSAPQPYFPLKIAENASQASFT</sequence>
<feature type="domain" description="Peptidase A1" evidence="2">
    <location>
        <begin position="21"/>
        <end position="352"/>
    </location>
</feature>
<gene>
    <name evidence="3" type="ORF">DBV05_g12649</name>
</gene>
<dbReference type="GO" id="GO:0000324">
    <property type="term" value="C:fungal-type vacuole"/>
    <property type="evidence" value="ECO:0007669"/>
    <property type="project" value="TreeGrafter"/>
</dbReference>
<dbReference type="GO" id="GO:0006508">
    <property type="term" value="P:proteolysis"/>
    <property type="evidence" value="ECO:0007669"/>
    <property type="project" value="InterPro"/>
</dbReference>
<protein>
    <recommendedName>
        <fullName evidence="2">Peptidase A1 domain-containing protein</fullName>
    </recommendedName>
</protein>
<dbReference type="Pfam" id="PF00026">
    <property type="entry name" value="Asp"/>
    <property type="match status" value="1"/>
</dbReference>
<dbReference type="PANTHER" id="PTHR47966:SF51">
    <property type="entry name" value="BETA-SITE APP-CLEAVING ENZYME, ISOFORM A-RELATED"/>
    <property type="match status" value="1"/>
</dbReference>
<dbReference type="PROSITE" id="PS51767">
    <property type="entry name" value="PEPTIDASE_A1"/>
    <property type="match status" value="1"/>
</dbReference>
<accession>A0A5N5CTL0</accession>
<name>A0A5N5CTL0_9PEZI</name>
<dbReference type="EMBL" id="VCHE01000302">
    <property type="protein sequence ID" value="KAB2568674.1"/>
    <property type="molecule type" value="Genomic_DNA"/>
</dbReference>
<keyword evidence="4" id="KW-1185">Reference proteome</keyword>
<comment type="similarity">
    <text evidence="1">Belongs to the peptidase A1 family.</text>
</comment>
<organism evidence="3 4">
    <name type="scientific">Lasiodiplodia theobromae</name>
    <dbReference type="NCBI Taxonomy" id="45133"/>
    <lineage>
        <taxon>Eukaryota</taxon>
        <taxon>Fungi</taxon>
        <taxon>Dikarya</taxon>
        <taxon>Ascomycota</taxon>
        <taxon>Pezizomycotina</taxon>
        <taxon>Dothideomycetes</taxon>
        <taxon>Dothideomycetes incertae sedis</taxon>
        <taxon>Botryosphaeriales</taxon>
        <taxon>Botryosphaeriaceae</taxon>
        <taxon>Lasiodiplodia</taxon>
    </lineage>
</organism>
<dbReference type="GO" id="GO:0004190">
    <property type="term" value="F:aspartic-type endopeptidase activity"/>
    <property type="evidence" value="ECO:0007669"/>
    <property type="project" value="InterPro"/>
</dbReference>
<dbReference type="PANTHER" id="PTHR47966">
    <property type="entry name" value="BETA-SITE APP-CLEAVING ENZYME, ISOFORM A-RELATED"/>
    <property type="match status" value="1"/>
</dbReference>
<comment type="caution">
    <text evidence="3">The sequence shown here is derived from an EMBL/GenBank/DDBJ whole genome shotgun (WGS) entry which is preliminary data.</text>
</comment>
<dbReference type="AlphaFoldDB" id="A0A5N5CTL0"/>
<dbReference type="Proteomes" id="UP000325902">
    <property type="component" value="Unassembled WGS sequence"/>
</dbReference>
<evidence type="ECO:0000313" key="3">
    <source>
        <dbReference type="EMBL" id="KAB2568674.1"/>
    </source>
</evidence>
<evidence type="ECO:0000256" key="1">
    <source>
        <dbReference type="ARBA" id="ARBA00007447"/>
    </source>
</evidence>
<evidence type="ECO:0000313" key="4">
    <source>
        <dbReference type="Proteomes" id="UP000325902"/>
    </source>
</evidence>
<dbReference type="OrthoDB" id="4074350at2759"/>
<dbReference type="CDD" id="cd05471">
    <property type="entry name" value="pepsin_like"/>
    <property type="match status" value="1"/>
</dbReference>
<evidence type="ECO:0000259" key="2">
    <source>
        <dbReference type="PROSITE" id="PS51767"/>
    </source>
</evidence>
<dbReference type="SUPFAM" id="SSF50630">
    <property type="entry name" value="Acid proteases"/>
    <property type="match status" value="1"/>
</dbReference>
<dbReference type="InterPro" id="IPR033121">
    <property type="entry name" value="PEPTIDASE_A1"/>
</dbReference>
<dbReference type="InterPro" id="IPR034164">
    <property type="entry name" value="Pepsin-like_dom"/>
</dbReference>
<dbReference type="InterPro" id="IPR021109">
    <property type="entry name" value="Peptidase_aspartic_dom_sf"/>
</dbReference>